<accession>A0A0F9V4L1</accession>
<reference evidence="1" key="1">
    <citation type="journal article" date="2015" name="Nature">
        <title>Complex archaea that bridge the gap between prokaryotes and eukaryotes.</title>
        <authorList>
            <person name="Spang A."/>
            <person name="Saw J.H."/>
            <person name="Jorgensen S.L."/>
            <person name="Zaremba-Niedzwiedzka K."/>
            <person name="Martijn J."/>
            <person name="Lind A.E."/>
            <person name="van Eijk R."/>
            <person name="Schleper C."/>
            <person name="Guy L."/>
            <person name="Ettema T.J."/>
        </authorList>
    </citation>
    <scope>NUCLEOTIDE SEQUENCE</scope>
</reference>
<protein>
    <submittedName>
        <fullName evidence="1">Uncharacterized protein</fullName>
    </submittedName>
</protein>
<proteinExistence type="predicted"/>
<name>A0A0F9V4L1_9ZZZZ</name>
<comment type="caution">
    <text evidence="1">The sequence shown here is derived from an EMBL/GenBank/DDBJ whole genome shotgun (WGS) entry which is preliminary data.</text>
</comment>
<dbReference type="AlphaFoldDB" id="A0A0F9V4L1"/>
<gene>
    <name evidence="1" type="ORF">LCGC14_0141690</name>
</gene>
<dbReference type="EMBL" id="LAZR01000049">
    <property type="protein sequence ID" value="KKN98924.1"/>
    <property type="molecule type" value="Genomic_DNA"/>
</dbReference>
<sequence>MSDETVSPTKMSKNQLAVKLLSCGYSEKDLLDDEGKKLKRPELLAKLKAHQSGEQGLSELTKVVVEEDDDDDVGIKVEAKAVVQQDTKSETVVGTIQDVVVKNEVPETKLSNRDRDIFKEVVTKDVEPNEALQDAADTYNSAPPTPSDPRWTQYVLGKFDDDEMDKGNPRVEGLRRIAGELVGVIMEEGCDLIAAPSEENNFRACAKAWVVFLTENGYEKRFEALADANAANCFEDYATYLVAMADTRAKGRVYRNALGLKRVVAAEEVSKTVAATADVQPGGAIHGAQITMIRMIAERQGFSIDKVVGDLNIVCELSSDGDINLRSLTYEDALAISTKMREMKEAKEKE</sequence>
<evidence type="ECO:0000313" key="1">
    <source>
        <dbReference type="EMBL" id="KKN98924.1"/>
    </source>
</evidence>
<organism evidence="1">
    <name type="scientific">marine sediment metagenome</name>
    <dbReference type="NCBI Taxonomy" id="412755"/>
    <lineage>
        <taxon>unclassified sequences</taxon>
        <taxon>metagenomes</taxon>
        <taxon>ecological metagenomes</taxon>
    </lineage>
</organism>